<accession>A0A0F9E2S7</accession>
<dbReference type="EMBL" id="LAZR01029145">
    <property type="protein sequence ID" value="KKL60436.1"/>
    <property type="molecule type" value="Genomic_DNA"/>
</dbReference>
<sequence>MARYTQEERQAWRARRMRSTEEVVAVCASNPAIQPYARIVGSWVWVEFSEKPAKGVLSWLRFEGFHWSQNRQAWQHPCGVMRPRANHDPRRVFGQVPIDYQEADAAMERAQGVA</sequence>
<proteinExistence type="predicted"/>
<dbReference type="AlphaFoldDB" id="A0A0F9E2S7"/>
<protein>
    <submittedName>
        <fullName evidence="1">Uncharacterized protein</fullName>
    </submittedName>
</protein>
<gene>
    <name evidence="1" type="ORF">LCGC14_2205320</name>
</gene>
<comment type="caution">
    <text evidence="1">The sequence shown here is derived from an EMBL/GenBank/DDBJ whole genome shotgun (WGS) entry which is preliminary data.</text>
</comment>
<name>A0A0F9E2S7_9ZZZZ</name>
<organism evidence="1">
    <name type="scientific">marine sediment metagenome</name>
    <dbReference type="NCBI Taxonomy" id="412755"/>
    <lineage>
        <taxon>unclassified sequences</taxon>
        <taxon>metagenomes</taxon>
        <taxon>ecological metagenomes</taxon>
    </lineage>
</organism>
<evidence type="ECO:0000313" key="1">
    <source>
        <dbReference type="EMBL" id="KKL60436.1"/>
    </source>
</evidence>
<reference evidence="1" key="1">
    <citation type="journal article" date="2015" name="Nature">
        <title>Complex archaea that bridge the gap between prokaryotes and eukaryotes.</title>
        <authorList>
            <person name="Spang A."/>
            <person name="Saw J.H."/>
            <person name="Jorgensen S.L."/>
            <person name="Zaremba-Niedzwiedzka K."/>
            <person name="Martijn J."/>
            <person name="Lind A.E."/>
            <person name="van Eijk R."/>
            <person name="Schleper C."/>
            <person name="Guy L."/>
            <person name="Ettema T.J."/>
        </authorList>
    </citation>
    <scope>NUCLEOTIDE SEQUENCE</scope>
</reference>